<dbReference type="VEuPathDB" id="FungiDB:SMAC_09325"/>
<keyword evidence="2" id="KW-1133">Transmembrane helix</keyword>
<gene>
    <name evidence="3" type="ORF">SMAC_09325</name>
</gene>
<protein>
    <submittedName>
        <fullName evidence="3">WGS project CABT00000000 data, contig 2.84</fullName>
    </submittedName>
</protein>
<keyword evidence="2" id="KW-0812">Transmembrane</keyword>
<name>F7WBT9_SORMK</name>
<feature type="region of interest" description="Disordered" evidence="1">
    <location>
        <begin position="1"/>
        <end position="51"/>
    </location>
</feature>
<reference evidence="3 4" key="1">
    <citation type="journal article" date="2010" name="PLoS Genet.">
        <title>De novo assembly of a 40 Mb eukaryotic genome from short sequence reads: Sordaria macrospora, a model organism for fungal morphogenesis.</title>
        <authorList>
            <person name="Nowrousian M."/>
            <person name="Stajich J."/>
            <person name="Chu M."/>
            <person name="Engh I."/>
            <person name="Espagne E."/>
            <person name="Halliday K."/>
            <person name="Kamerewerd J."/>
            <person name="Kempken F."/>
            <person name="Knab B."/>
            <person name="Kuo H.C."/>
            <person name="Osiewacz H.D."/>
            <person name="Poeggeler S."/>
            <person name="Read N."/>
            <person name="Seiler S."/>
            <person name="Smith K."/>
            <person name="Zickler D."/>
            <person name="Kueck U."/>
            <person name="Freitag M."/>
        </authorList>
    </citation>
    <scope>NUCLEOTIDE SEQUENCE [LARGE SCALE GENOMIC DNA]</scope>
    <source>
        <strain evidence="4">ATCC MYA-333 / DSM 997 / K(L3346) / K-hell</strain>
        <tissue evidence="3">Mycelium</tissue>
    </source>
</reference>
<accession>F7WBT9</accession>
<proteinExistence type="predicted"/>
<evidence type="ECO:0000256" key="2">
    <source>
        <dbReference type="SAM" id="Phobius"/>
    </source>
</evidence>
<evidence type="ECO:0000256" key="1">
    <source>
        <dbReference type="SAM" id="MobiDB-lite"/>
    </source>
</evidence>
<dbReference type="OMA" id="NDALEYS"/>
<dbReference type="GeneID" id="10801157"/>
<dbReference type="KEGG" id="smp:10801157"/>
<dbReference type="Proteomes" id="UP000001881">
    <property type="component" value="Unassembled WGS sequence"/>
</dbReference>
<feature type="transmembrane region" description="Helical" evidence="2">
    <location>
        <begin position="244"/>
        <end position="266"/>
    </location>
</feature>
<dbReference type="AlphaFoldDB" id="F7WBT9"/>
<feature type="transmembrane region" description="Helical" evidence="2">
    <location>
        <begin position="484"/>
        <end position="505"/>
    </location>
</feature>
<dbReference type="PANTHER" id="PTHR35043">
    <property type="entry name" value="TRANSCRIPTION FACTOR DOMAIN-CONTAINING PROTEIN"/>
    <property type="match status" value="1"/>
</dbReference>
<dbReference type="EMBL" id="CABT02000084">
    <property type="protein sequence ID" value="CCC14482.1"/>
    <property type="molecule type" value="Genomic_DNA"/>
</dbReference>
<dbReference type="eggNOG" id="ENOG502SPX8">
    <property type="taxonomic scope" value="Eukaryota"/>
</dbReference>
<feature type="transmembrane region" description="Helical" evidence="2">
    <location>
        <begin position="278"/>
        <end position="299"/>
    </location>
</feature>
<dbReference type="PANTHER" id="PTHR35043:SF8">
    <property type="entry name" value="DUF4220 DOMAIN-CONTAINING PROTEIN"/>
    <property type="match status" value="1"/>
</dbReference>
<keyword evidence="4" id="KW-1185">Reference proteome</keyword>
<feature type="transmembrane region" description="Helical" evidence="2">
    <location>
        <begin position="158"/>
        <end position="176"/>
    </location>
</feature>
<dbReference type="InParanoid" id="F7WBT9"/>
<sequence length="526" mass="60537">MANQLGDEESNDPPARRSSTSSVTRVEDPELGNAPLDAGIPMSERTGRQESQVSQVWTISHAYYANMGGLVALKCETDCNTDALQYSVLRGDHLAGWELEEWRFGHPLKKLQLSAADIDDKSKADWLVKLFSMVQISRLILDLINRAAIHRPITQFELGTAAFAVFAIITYLVNWWKPKDISHPTSLHEVVDERRPDEAIERSAEPFFNRLLSPMPRTFHYRKIASQYYRIRNDELWMDGDYPVVWPLMAASCVVFGAFHCIAWGWQFPTHLEQLLWQISSVVSTVSPLVPLAFTYFLILRGTHALVHHQSEAAKEALTKLRLLRRLPEAWVQLLKTSVDDQQTWGREFGEGRYEIARNKIVAYSKCLLELKGHRSALAGKLERGRQANVLENIWKGLAQQKDMYWELHNLLGEKWDRYEEEVTLVARSVGTVVGLENYYEPRLLKTLHDCCLSAPRWTHRWQYVGSKEQLQSRIRRYAKPTNIFFGIVYAISRLILIGIMFSSLREVPKGVYEVTSWTRFLPSFS</sequence>
<keyword evidence="2" id="KW-0472">Membrane</keyword>
<evidence type="ECO:0000313" key="3">
    <source>
        <dbReference type="EMBL" id="CCC14482.1"/>
    </source>
</evidence>
<feature type="compositionally biased region" description="Acidic residues" evidence="1">
    <location>
        <begin position="1"/>
        <end position="11"/>
    </location>
</feature>
<dbReference type="OrthoDB" id="3061561at2759"/>
<comment type="caution">
    <text evidence="3">The sequence shown here is derived from an EMBL/GenBank/DDBJ whole genome shotgun (WGS) entry which is preliminary data.</text>
</comment>
<dbReference type="HOGENOM" id="CLU_022883_4_1_1"/>
<organism evidence="3 4">
    <name type="scientific">Sordaria macrospora (strain ATCC MYA-333 / DSM 997 / K(L3346) / K-hell)</name>
    <dbReference type="NCBI Taxonomy" id="771870"/>
    <lineage>
        <taxon>Eukaryota</taxon>
        <taxon>Fungi</taxon>
        <taxon>Dikarya</taxon>
        <taxon>Ascomycota</taxon>
        <taxon>Pezizomycotina</taxon>
        <taxon>Sordariomycetes</taxon>
        <taxon>Sordariomycetidae</taxon>
        <taxon>Sordariales</taxon>
        <taxon>Sordariaceae</taxon>
        <taxon>Sordaria</taxon>
    </lineage>
</organism>
<evidence type="ECO:0000313" key="4">
    <source>
        <dbReference type="Proteomes" id="UP000001881"/>
    </source>
</evidence>